<dbReference type="EMBL" id="MVBO01000003">
    <property type="protein sequence ID" value="OZJ06523.1"/>
    <property type="molecule type" value="Genomic_DNA"/>
</dbReference>
<dbReference type="AlphaFoldDB" id="A0A261Y7E9"/>
<reference evidence="2 3" key="1">
    <citation type="journal article" date="2017" name="Mycologia">
        <title>Bifiguratus adelaidae, gen. et sp. nov., a new member of Mucoromycotina in endophytic and soil-dwelling habitats.</title>
        <authorList>
            <person name="Torres-Cruz T.J."/>
            <person name="Billingsley Tobias T.L."/>
            <person name="Almatruk M."/>
            <person name="Hesse C."/>
            <person name="Kuske C.R."/>
            <person name="Desiro A."/>
            <person name="Benucci G.M."/>
            <person name="Bonito G."/>
            <person name="Stajich J.E."/>
            <person name="Dunlap C."/>
            <person name="Arnold A.E."/>
            <person name="Porras-Alfaro A."/>
        </authorList>
    </citation>
    <scope>NUCLEOTIDE SEQUENCE [LARGE SCALE GENOMIC DNA]</scope>
    <source>
        <strain evidence="2 3">AZ0501</strain>
    </source>
</reference>
<feature type="transmembrane region" description="Helical" evidence="1">
    <location>
        <begin position="30"/>
        <end position="47"/>
    </location>
</feature>
<proteinExistence type="predicted"/>
<evidence type="ECO:0000313" key="2">
    <source>
        <dbReference type="EMBL" id="OZJ06523.1"/>
    </source>
</evidence>
<organism evidence="2 3">
    <name type="scientific">Bifiguratus adelaidae</name>
    <dbReference type="NCBI Taxonomy" id="1938954"/>
    <lineage>
        <taxon>Eukaryota</taxon>
        <taxon>Fungi</taxon>
        <taxon>Fungi incertae sedis</taxon>
        <taxon>Mucoromycota</taxon>
        <taxon>Mucoromycotina</taxon>
        <taxon>Endogonomycetes</taxon>
        <taxon>Endogonales</taxon>
        <taxon>Endogonales incertae sedis</taxon>
        <taxon>Bifiguratus</taxon>
    </lineage>
</organism>
<name>A0A261Y7E9_9FUNG</name>
<accession>A0A261Y7E9</accession>
<comment type="caution">
    <text evidence="2">The sequence shown here is derived from an EMBL/GenBank/DDBJ whole genome shotgun (WGS) entry which is preliminary data.</text>
</comment>
<keyword evidence="1" id="KW-0472">Membrane</keyword>
<evidence type="ECO:0000256" key="1">
    <source>
        <dbReference type="SAM" id="Phobius"/>
    </source>
</evidence>
<gene>
    <name evidence="2" type="ORF">BZG36_00458</name>
</gene>
<dbReference type="Gene3D" id="3.90.550.10">
    <property type="entry name" value="Spore Coat Polysaccharide Biosynthesis Protein SpsA, Chain A"/>
    <property type="match status" value="1"/>
</dbReference>
<keyword evidence="1" id="KW-1133">Transmembrane helix</keyword>
<dbReference type="Proteomes" id="UP000242875">
    <property type="component" value="Unassembled WGS sequence"/>
</dbReference>
<keyword evidence="1" id="KW-0812">Transmembrane</keyword>
<sequence>MREKEFLPLYKGNTPIDYSKYLLRRVSSSSRLLACIVGLFILFWLISSRSSHQTNHRPTDASEGFDSSWIDRANWRRDSDVAIAERRSIYQPTQFAAGHADYNPAYIPVTAVILNWKRPEGVKRIVQYLSKYPFITEILVWNNNKEMRLSVKDFGLDPTVNPILEVRVWNSDENLHDLSKYTTCSLATNDYCYFQDDDWMNMHLDALYTNFLRAPQLIHSNTMPVIHLEHQRWQFWDPEVHLHTGFTWLGCGSFVPRENVQRFMAQLGAVGLGKDRLRLADMYFSIWNNDFPWQFSNPLTPLEQKGAWSESEGVDQWAIVYYNINDAVSKLLRSLAATTLITKNDYFTRHLSEPIPEKRDARAPCSNDLCLFHTSQSPFPLPSTVVFNRTLTTTVKEQEAHFNALDFPSNEFWQQHHYFYAVDGDDSTCWNSRRPPQMDDFFGLHAIVAPNAPTFIIRGHNLPPSTHYLVTISKDGQTFDNCPFTDTEPFHLTLKCNVSGAHFIRIVFSQDLQEPIEVCSLRWGDLSV</sequence>
<protein>
    <submittedName>
        <fullName evidence="2">Uncharacterized protein</fullName>
    </submittedName>
</protein>
<keyword evidence="3" id="KW-1185">Reference proteome</keyword>
<dbReference type="OrthoDB" id="1684102at2759"/>
<evidence type="ECO:0000313" key="3">
    <source>
        <dbReference type="Proteomes" id="UP000242875"/>
    </source>
</evidence>
<dbReference type="InterPro" id="IPR029044">
    <property type="entry name" value="Nucleotide-diphossugar_trans"/>
</dbReference>